<comment type="caution">
    <text evidence="1">The sequence shown here is derived from an EMBL/GenBank/DDBJ whole genome shotgun (WGS) entry which is preliminary data.</text>
</comment>
<proteinExistence type="predicted"/>
<name>A0A8H3R4M2_9GLOM</name>
<sequence length="82" mass="9350">MSLAQATVQLKSSLGHAGKWYSMEFTQDSEAKLSFKLSKPLFVAYEDVGMKDMEERVLGHIIWLLEESQKADSALDLEQERK</sequence>
<dbReference type="AlphaFoldDB" id="A0A8H3R4M2"/>
<dbReference type="Proteomes" id="UP000615446">
    <property type="component" value="Unassembled WGS sequence"/>
</dbReference>
<evidence type="ECO:0000313" key="1">
    <source>
        <dbReference type="EMBL" id="GET03234.1"/>
    </source>
</evidence>
<gene>
    <name evidence="1" type="ORF">RCL2_002958100</name>
</gene>
<reference evidence="1" key="1">
    <citation type="submission" date="2019-10" db="EMBL/GenBank/DDBJ databases">
        <title>Conservation and host-specific expression of non-tandemly repeated heterogenous ribosome RNA gene in arbuscular mycorrhizal fungi.</title>
        <authorList>
            <person name="Maeda T."/>
            <person name="Kobayashi Y."/>
            <person name="Nakagawa T."/>
            <person name="Ezawa T."/>
            <person name="Yamaguchi K."/>
            <person name="Bino T."/>
            <person name="Nishimoto Y."/>
            <person name="Shigenobu S."/>
            <person name="Kawaguchi M."/>
        </authorList>
    </citation>
    <scope>NUCLEOTIDE SEQUENCE</scope>
    <source>
        <strain evidence="1">HR1</strain>
    </source>
</reference>
<dbReference type="EMBL" id="BLAL01000319">
    <property type="protein sequence ID" value="GET03234.1"/>
    <property type="molecule type" value="Genomic_DNA"/>
</dbReference>
<accession>A0A8H3R4M2</accession>
<organism evidence="1 2">
    <name type="scientific">Rhizophagus clarus</name>
    <dbReference type="NCBI Taxonomy" id="94130"/>
    <lineage>
        <taxon>Eukaryota</taxon>
        <taxon>Fungi</taxon>
        <taxon>Fungi incertae sedis</taxon>
        <taxon>Mucoromycota</taxon>
        <taxon>Glomeromycotina</taxon>
        <taxon>Glomeromycetes</taxon>
        <taxon>Glomerales</taxon>
        <taxon>Glomeraceae</taxon>
        <taxon>Rhizophagus</taxon>
    </lineage>
</organism>
<dbReference type="OrthoDB" id="2414517at2759"/>
<evidence type="ECO:0000313" key="2">
    <source>
        <dbReference type="Proteomes" id="UP000615446"/>
    </source>
</evidence>
<protein>
    <submittedName>
        <fullName evidence="1">Uncharacterized protein</fullName>
    </submittedName>
</protein>